<name>A0A024TWR6_9STRA</name>
<feature type="compositionally biased region" description="Basic and acidic residues" evidence="1">
    <location>
        <begin position="105"/>
        <end position="117"/>
    </location>
</feature>
<dbReference type="GeneID" id="20085783"/>
<dbReference type="RefSeq" id="XP_008872812.1">
    <property type="nucleotide sequence ID" value="XM_008874590.1"/>
</dbReference>
<dbReference type="VEuPathDB" id="FungiDB:H310_08733"/>
<evidence type="ECO:0000256" key="1">
    <source>
        <dbReference type="SAM" id="MobiDB-lite"/>
    </source>
</evidence>
<feature type="region of interest" description="Disordered" evidence="1">
    <location>
        <begin position="1"/>
        <end position="29"/>
    </location>
</feature>
<reference evidence="2" key="1">
    <citation type="submission" date="2013-12" db="EMBL/GenBank/DDBJ databases">
        <title>The Genome Sequence of Aphanomyces invadans NJM9701.</title>
        <authorList>
            <consortium name="The Broad Institute Genomics Platform"/>
            <person name="Russ C."/>
            <person name="Tyler B."/>
            <person name="van West P."/>
            <person name="Dieguez-Uribeondo J."/>
            <person name="Young S.K."/>
            <person name="Zeng Q."/>
            <person name="Gargeya S."/>
            <person name="Fitzgerald M."/>
            <person name="Abouelleil A."/>
            <person name="Alvarado L."/>
            <person name="Chapman S.B."/>
            <person name="Gainer-Dewar J."/>
            <person name="Goldberg J."/>
            <person name="Griggs A."/>
            <person name="Gujja S."/>
            <person name="Hansen M."/>
            <person name="Howarth C."/>
            <person name="Imamovic A."/>
            <person name="Ireland A."/>
            <person name="Larimer J."/>
            <person name="McCowan C."/>
            <person name="Murphy C."/>
            <person name="Pearson M."/>
            <person name="Poon T.W."/>
            <person name="Priest M."/>
            <person name="Roberts A."/>
            <person name="Saif S."/>
            <person name="Shea T."/>
            <person name="Sykes S."/>
            <person name="Wortman J."/>
            <person name="Nusbaum C."/>
            <person name="Birren B."/>
        </authorList>
    </citation>
    <scope>NUCLEOTIDE SEQUENCE [LARGE SCALE GENOMIC DNA]</scope>
    <source>
        <strain evidence="2">NJM9701</strain>
    </source>
</reference>
<gene>
    <name evidence="2" type="ORF">H310_08733</name>
</gene>
<proteinExistence type="predicted"/>
<feature type="region of interest" description="Disordered" evidence="1">
    <location>
        <begin position="105"/>
        <end position="129"/>
    </location>
</feature>
<sequence>MDGASGEMTPAKSLGETNPHPTSRMAHPTHEHSACHTMVSCVNRALLRFTAFICHWHDVTCAMWDALHPPTFDSCASPPRRVPTTLANWRAAACARLRRPQLDCEQIRSSASRERSRQNGRHPSEPSPVQVDRQCRVYCRGLQPIGSALYRRRGRV</sequence>
<accession>A0A024TWR6</accession>
<dbReference type="AlphaFoldDB" id="A0A024TWR6"/>
<evidence type="ECO:0000313" key="2">
    <source>
        <dbReference type="EMBL" id="ETV98615.1"/>
    </source>
</evidence>
<protein>
    <submittedName>
        <fullName evidence="2">Uncharacterized protein</fullName>
    </submittedName>
</protein>
<organism evidence="2">
    <name type="scientific">Aphanomyces invadans</name>
    <dbReference type="NCBI Taxonomy" id="157072"/>
    <lineage>
        <taxon>Eukaryota</taxon>
        <taxon>Sar</taxon>
        <taxon>Stramenopiles</taxon>
        <taxon>Oomycota</taxon>
        <taxon>Saprolegniomycetes</taxon>
        <taxon>Saprolegniales</taxon>
        <taxon>Verrucalvaceae</taxon>
        <taxon>Aphanomyces</taxon>
    </lineage>
</organism>
<dbReference type="EMBL" id="KI913969">
    <property type="protein sequence ID" value="ETV98615.1"/>
    <property type="molecule type" value="Genomic_DNA"/>
</dbReference>